<feature type="region of interest" description="Disordered" evidence="1">
    <location>
        <begin position="177"/>
        <end position="249"/>
    </location>
</feature>
<proteinExistence type="predicted"/>
<name>A0A0G0YDA2_UNCKA</name>
<accession>A0A0G0YDA2</accession>
<evidence type="ECO:0000313" key="2">
    <source>
        <dbReference type="EMBL" id="KKS07566.1"/>
    </source>
</evidence>
<dbReference type="EMBL" id="LCBF01000005">
    <property type="protein sequence ID" value="KKS07566.1"/>
    <property type="molecule type" value="Genomic_DNA"/>
</dbReference>
<gene>
    <name evidence="2" type="ORF">UU59_C0005G0021</name>
</gene>
<comment type="caution">
    <text evidence="2">The sequence shown here is derived from an EMBL/GenBank/DDBJ whole genome shotgun (WGS) entry which is preliminary data.</text>
</comment>
<dbReference type="AlphaFoldDB" id="A0A0G0YDA2"/>
<organism evidence="2 3">
    <name type="scientific">candidate division WWE3 bacterium GW2011_GWE1_41_27</name>
    <dbReference type="NCBI Taxonomy" id="1619131"/>
    <lineage>
        <taxon>Bacteria</taxon>
        <taxon>Katanobacteria</taxon>
    </lineage>
</organism>
<reference evidence="2 3" key="1">
    <citation type="journal article" date="2015" name="Nature">
        <title>rRNA introns, odd ribosomes, and small enigmatic genomes across a large radiation of phyla.</title>
        <authorList>
            <person name="Brown C.T."/>
            <person name="Hug L.A."/>
            <person name="Thomas B.C."/>
            <person name="Sharon I."/>
            <person name="Castelle C.J."/>
            <person name="Singh A."/>
            <person name="Wilkins M.J."/>
            <person name="Williams K.H."/>
            <person name="Banfield J.F."/>
        </authorList>
    </citation>
    <scope>NUCLEOTIDE SEQUENCE [LARGE SCALE GENOMIC DNA]</scope>
</reference>
<feature type="compositionally biased region" description="Low complexity" evidence="1">
    <location>
        <begin position="197"/>
        <end position="215"/>
    </location>
</feature>
<evidence type="ECO:0000313" key="3">
    <source>
        <dbReference type="Proteomes" id="UP000034544"/>
    </source>
</evidence>
<evidence type="ECO:0000256" key="1">
    <source>
        <dbReference type="SAM" id="MobiDB-lite"/>
    </source>
</evidence>
<sequence length="249" mass="28024">MDKDKFINDIVFEWIKLDLMHMKNDIPPRKYEQGNIHFPLVLYTLSCMDFLGAFLHDRPLGPGTSSIGDYIGGCGFDAEEYNANLLKQLYRNNLAHNYFPYGSITRNGYSRLFYKGPHYDINLDAEKLVNDFLESLATFATKLTNDRYEKRMTEYKSIRENFLEDHKDFIDSLEKYPNDEELHGPSLAAPEDESSYTRTGESTSNSTNTSVDKNSISGPPIGAGDSGVDGNYMPKSGPSGAKGPLNITN</sequence>
<dbReference type="Proteomes" id="UP000034544">
    <property type="component" value="Unassembled WGS sequence"/>
</dbReference>
<protein>
    <submittedName>
        <fullName evidence="2">Uncharacterized protein</fullName>
    </submittedName>
</protein>